<dbReference type="eggNOG" id="ENOG5030IVJ">
    <property type="taxonomic scope" value="Bacteria"/>
</dbReference>
<dbReference type="STRING" id="360107.CHAB381_0574"/>
<keyword evidence="2" id="KW-1185">Reference proteome</keyword>
<dbReference type="KEGG" id="cha:CHAB381_0574"/>
<gene>
    <name evidence="1" type="ordered locus">CHAB381_0574</name>
</gene>
<dbReference type="EMBL" id="CP000776">
    <property type="protein sequence ID" value="ABS52361.1"/>
    <property type="molecule type" value="Genomic_DNA"/>
</dbReference>
<proteinExistence type="predicted"/>
<evidence type="ECO:0000313" key="1">
    <source>
        <dbReference type="EMBL" id="ABS52361.1"/>
    </source>
</evidence>
<sequence>MRKFLIILAILPLLSGCYLKQKSKPYTYYELKFMQNTCINKNAKTKNIYIANILATSLVEKRDILVVDYLHKARYLKDAKFITMPSDMVYKAINDAVFSNCGLNPIFAPRENDLRLKVKIITMGVYEDEAVVTLGYEIFNAFNARKSAIITKKVFVKTPQNQTIFNALNDALNLAINEILKAI</sequence>
<accession>A7I0X1</accession>
<dbReference type="SUPFAM" id="SSF159594">
    <property type="entry name" value="XCC0632-like"/>
    <property type="match status" value="1"/>
</dbReference>
<evidence type="ECO:0008006" key="3">
    <source>
        <dbReference type="Google" id="ProtNLM"/>
    </source>
</evidence>
<reference evidence="2" key="1">
    <citation type="submission" date="2007-07" db="EMBL/GenBank/DDBJ databases">
        <title>Complete genome sequence of Campylobacter hominis ATCC BAA-381, a commensal isolated from the human gastrointestinal tract.</title>
        <authorList>
            <person name="Fouts D.E."/>
            <person name="Mongodin E.F."/>
            <person name="Puiu D."/>
            <person name="Sebastian Y."/>
            <person name="Miller W.G."/>
            <person name="Mandrell R.E."/>
            <person name="Nelson K.E."/>
        </authorList>
    </citation>
    <scope>NUCLEOTIDE SEQUENCE [LARGE SCALE GENOMIC DNA]</scope>
    <source>
        <strain evidence="2">ATCC BAA-381 / LMG 19568 / NCTC 13146 / CH001A</strain>
    </source>
</reference>
<evidence type="ECO:0000313" key="2">
    <source>
        <dbReference type="Proteomes" id="UP000002407"/>
    </source>
</evidence>
<dbReference type="OrthoDB" id="5360134at2"/>
<dbReference type="RefSeq" id="WP_012108449.1">
    <property type="nucleotide sequence ID" value="NC_009714.1"/>
</dbReference>
<protein>
    <recommendedName>
        <fullName evidence="3">Lipoprotein</fullName>
    </recommendedName>
</protein>
<organism evidence="1 2">
    <name type="scientific">Campylobacter hominis (strain ATCC BAA-381 / DSM 21671 / CCUG 45161 / LMG 19568 / NCTC 13146 / CH001A)</name>
    <dbReference type="NCBI Taxonomy" id="360107"/>
    <lineage>
        <taxon>Bacteria</taxon>
        <taxon>Pseudomonadati</taxon>
        <taxon>Campylobacterota</taxon>
        <taxon>Epsilonproteobacteria</taxon>
        <taxon>Campylobacterales</taxon>
        <taxon>Campylobacteraceae</taxon>
        <taxon>Campylobacter</taxon>
    </lineage>
</organism>
<dbReference type="AlphaFoldDB" id="A7I0X1"/>
<dbReference type="HOGENOM" id="CLU_1412873_0_0_7"/>
<dbReference type="Proteomes" id="UP000002407">
    <property type="component" value="Chromosome"/>
</dbReference>
<name>A7I0X1_CAMHC</name>
<dbReference type="PROSITE" id="PS51257">
    <property type="entry name" value="PROKAR_LIPOPROTEIN"/>
    <property type="match status" value="1"/>
</dbReference>